<feature type="domain" description="HTH tetR-type" evidence="5">
    <location>
        <begin position="9"/>
        <end position="69"/>
    </location>
</feature>
<dbReference type="PANTHER" id="PTHR30055:SF234">
    <property type="entry name" value="HTH-TYPE TRANSCRIPTIONAL REGULATOR BETI"/>
    <property type="match status" value="1"/>
</dbReference>
<evidence type="ECO:0000256" key="4">
    <source>
        <dbReference type="PROSITE-ProRule" id="PRU00335"/>
    </source>
</evidence>
<dbReference type="PANTHER" id="PTHR30055">
    <property type="entry name" value="HTH-TYPE TRANSCRIPTIONAL REGULATOR RUTR"/>
    <property type="match status" value="1"/>
</dbReference>
<dbReference type="GO" id="GO:0003677">
    <property type="term" value="F:DNA binding"/>
    <property type="evidence" value="ECO:0007669"/>
    <property type="project" value="UniProtKB-UniRule"/>
</dbReference>
<evidence type="ECO:0000256" key="1">
    <source>
        <dbReference type="ARBA" id="ARBA00023015"/>
    </source>
</evidence>
<protein>
    <submittedName>
        <fullName evidence="6">TetR family transcriptional regulator</fullName>
    </submittedName>
</protein>
<dbReference type="InterPro" id="IPR009057">
    <property type="entry name" value="Homeodomain-like_sf"/>
</dbReference>
<gene>
    <name evidence="6" type="ORF">A5672_22595</name>
</gene>
<dbReference type="AlphaFoldDB" id="A0ABD6P165"/>
<evidence type="ECO:0000259" key="5">
    <source>
        <dbReference type="PROSITE" id="PS50977"/>
    </source>
</evidence>
<sequence>MNSGDDSGGSKQARILDAALEIFAAHGTSDATLQMIAESAGVSVGLVQHHFRTKDGLIEAVNAHALGVVATAMSAPLPESGVEAVLEVGRRVSLLLAEHTSALDYLARLVVDDAPLGAAFFDAMVSNGIAQWQHLAESGSTADGLDLLWAALNPLILILGGIICRRHLDRHLPEPLTSPTQLQRWQDAVNALIRSGQLRP</sequence>
<dbReference type="InterPro" id="IPR050109">
    <property type="entry name" value="HTH-type_TetR-like_transc_reg"/>
</dbReference>
<keyword evidence="3" id="KW-0804">Transcription</keyword>
<dbReference type="PRINTS" id="PR00455">
    <property type="entry name" value="HTHTETR"/>
</dbReference>
<reference evidence="6 7" key="1">
    <citation type="submission" date="2016-06" db="EMBL/GenBank/DDBJ databases">
        <authorList>
            <person name="Sutton G."/>
            <person name="Brinkac L."/>
            <person name="Sanka R."/>
            <person name="Adams M."/>
            <person name="Lau E."/>
            <person name="Sam S."/>
            <person name="Sreng N."/>
            <person name="Him V."/>
            <person name="Kerleguer A."/>
            <person name="Cheng S."/>
        </authorList>
    </citation>
    <scope>NUCLEOTIDE SEQUENCE [LARGE SCALE GENOMIC DNA]</scope>
    <source>
        <strain evidence="6 7">E2978</strain>
    </source>
</reference>
<dbReference type="Pfam" id="PF00440">
    <property type="entry name" value="TetR_N"/>
    <property type="match status" value="1"/>
</dbReference>
<dbReference type="Proteomes" id="UP000092086">
    <property type="component" value="Unassembled WGS sequence"/>
</dbReference>
<evidence type="ECO:0000256" key="2">
    <source>
        <dbReference type="ARBA" id="ARBA00023125"/>
    </source>
</evidence>
<comment type="caution">
    <text evidence="6">The sequence shown here is derived from an EMBL/GenBank/DDBJ whole genome shotgun (WGS) entry which is preliminary data.</text>
</comment>
<dbReference type="GO" id="GO:0006355">
    <property type="term" value="P:regulation of DNA-templated transcription"/>
    <property type="evidence" value="ECO:0007669"/>
    <property type="project" value="UniProtKB-ARBA"/>
</dbReference>
<dbReference type="InterPro" id="IPR001647">
    <property type="entry name" value="HTH_TetR"/>
</dbReference>
<dbReference type="SUPFAM" id="SSF46689">
    <property type="entry name" value="Homeodomain-like"/>
    <property type="match status" value="1"/>
</dbReference>
<accession>A0ABD6P165</accession>
<dbReference type="PROSITE" id="PS50977">
    <property type="entry name" value="HTH_TETR_2"/>
    <property type="match status" value="1"/>
</dbReference>
<proteinExistence type="predicted"/>
<name>A0ABD6P165_9MYCO</name>
<dbReference type="EMBL" id="LZIT01000211">
    <property type="protein sequence ID" value="OBG34575.1"/>
    <property type="molecule type" value="Genomic_DNA"/>
</dbReference>
<evidence type="ECO:0000313" key="7">
    <source>
        <dbReference type="Proteomes" id="UP000092086"/>
    </source>
</evidence>
<feature type="DNA-binding region" description="H-T-H motif" evidence="4">
    <location>
        <begin position="32"/>
        <end position="51"/>
    </location>
</feature>
<organism evidence="6 7">
    <name type="scientific">Mycobacterium alsense</name>
    <dbReference type="NCBI Taxonomy" id="324058"/>
    <lineage>
        <taxon>Bacteria</taxon>
        <taxon>Bacillati</taxon>
        <taxon>Actinomycetota</taxon>
        <taxon>Actinomycetes</taxon>
        <taxon>Mycobacteriales</taxon>
        <taxon>Mycobacteriaceae</taxon>
        <taxon>Mycobacterium</taxon>
    </lineage>
</organism>
<dbReference type="RefSeq" id="WP_068211861.1">
    <property type="nucleotide sequence ID" value="NZ_LZIT01000211.1"/>
</dbReference>
<evidence type="ECO:0000313" key="6">
    <source>
        <dbReference type="EMBL" id="OBG34575.1"/>
    </source>
</evidence>
<keyword evidence="1" id="KW-0805">Transcription regulation</keyword>
<dbReference type="Gene3D" id="1.10.357.10">
    <property type="entry name" value="Tetracycline Repressor, domain 2"/>
    <property type="match status" value="1"/>
</dbReference>
<keyword evidence="2 4" id="KW-0238">DNA-binding</keyword>
<evidence type="ECO:0000256" key="3">
    <source>
        <dbReference type="ARBA" id="ARBA00023163"/>
    </source>
</evidence>